<organism evidence="1 2">
    <name type="scientific">Dichomitus squalens</name>
    <dbReference type="NCBI Taxonomy" id="114155"/>
    <lineage>
        <taxon>Eukaryota</taxon>
        <taxon>Fungi</taxon>
        <taxon>Dikarya</taxon>
        <taxon>Basidiomycota</taxon>
        <taxon>Agaricomycotina</taxon>
        <taxon>Agaricomycetes</taxon>
        <taxon>Polyporales</taxon>
        <taxon>Polyporaceae</taxon>
        <taxon>Dichomitus</taxon>
    </lineage>
</organism>
<dbReference type="Proteomes" id="UP000292082">
    <property type="component" value="Unassembled WGS sequence"/>
</dbReference>
<dbReference type="AlphaFoldDB" id="A0A4Q9Q3J0"/>
<name>A0A4Q9Q3J0_9APHY</name>
<evidence type="ECO:0000313" key="1">
    <source>
        <dbReference type="EMBL" id="TBU61729.1"/>
    </source>
</evidence>
<protein>
    <submittedName>
        <fullName evidence="1">Uncharacterized protein</fullName>
    </submittedName>
</protein>
<feature type="non-terminal residue" evidence="1">
    <location>
        <position position="152"/>
    </location>
</feature>
<keyword evidence="2" id="KW-1185">Reference proteome</keyword>
<evidence type="ECO:0000313" key="2">
    <source>
        <dbReference type="Proteomes" id="UP000292082"/>
    </source>
</evidence>
<reference evidence="1 2" key="1">
    <citation type="submission" date="2019-01" db="EMBL/GenBank/DDBJ databases">
        <title>Draft genome sequences of three monokaryotic isolates of the white-rot basidiomycete fungus Dichomitus squalens.</title>
        <authorList>
            <consortium name="DOE Joint Genome Institute"/>
            <person name="Lopez S.C."/>
            <person name="Andreopoulos B."/>
            <person name="Pangilinan J."/>
            <person name="Lipzen A."/>
            <person name="Riley R."/>
            <person name="Ahrendt S."/>
            <person name="Ng V."/>
            <person name="Barry K."/>
            <person name="Daum C."/>
            <person name="Grigoriev I.V."/>
            <person name="Hilden K.S."/>
            <person name="Makela M.R."/>
            <person name="de Vries R.P."/>
        </authorList>
    </citation>
    <scope>NUCLEOTIDE SEQUENCE [LARGE SCALE GENOMIC DNA]</scope>
    <source>
        <strain evidence="1 2">CBS 464.89</strain>
    </source>
</reference>
<accession>A0A4Q9Q3J0</accession>
<feature type="non-terminal residue" evidence="1">
    <location>
        <position position="1"/>
    </location>
</feature>
<proteinExistence type="predicted"/>
<dbReference type="EMBL" id="ML145097">
    <property type="protein sequence ID" value="TBU61729.1"/>
    <property type="molecule type" value="Genomic_DNA"/>
</dbReference>
<sequence>EREPEVGATEDQGAPRDAHRKEFRIAQFFVDALARATLEASGLDEDTLSRIRIPRTQLPTPDRGQMAGIRMYLARGDSSEDNYSDVRAAMMGYLEGFPTPGPAIPTYEQVKRFVGQLTGVTSVRTDMCPNSCIAYTGPFEDLLECPHCKEPR</sequence>
<gene>
    <name evidence="1" type="ORF">BD310DRAFT_790287</name>
</gene>
<dbReference type="STRING" id="114155.A0A4Q9Q3J0"/>